<dbReference type="EMBL" id="GBXM01086714">
    <property type="protein sequence ID" value="JAH21863.1"/>
    <property type="molecule type" value="Transcribed_RNA"/>
</dbReference>
<reference evidence="1" key="2">
    <citation type="journal article" date="2015" name="Fish Shellfish Immunol.">
        <title>Early steps in the European eel (Anguilla anguilla)-Vibrio vulnificus interaction in the gills: Role of the RtxA13 toxin.</title>
        <authorList>
            <person name="Callol A."/>
            <person name="Pajuelo D."/>
            <person name="Ebbesson L."/>
            <person name="Teles M."/>
            <person name="MacKenzie S."/>
            <person name="Amaro C."/>
        </authorList>
    </citation>
    <scope>NUCLEOTIDE SEQUENCE</scope>
</reference>
<accession>A0A0E9R0M5</accession>
<name>A0A0E9R0M5_ANGAN</name>
<sequence length="23" mass="2562">MFGLPKPPLPLTYLSNEIKECGN</sequence>
<dbReference type="AlphaFoldDB" id="A0A0E9R0M5"/>
<organism evidence="1">
    <name type="scientific">Anguilla anguilla</name>
    <name type="common">European freshwater eel</name>
    <name type="synonym">Muraena anguilla</name>
    <dbReference type="NCBI Taxonomy" id="7936"/>
    <lineage>
        <taxon>Eukaryota</taxon>
        <taxon>Metazoa</taxon>
        <taxon>Chordata</taxon>
        <taxon>Craniata</taxon>
        <taxon>Vertebrata</taxon>
        <taxon>Euteleostomi</taxon>
        <taxon>Actinopterygii</taxon>
        <taxon>Neopterygii</taxon>
        <taxon>Teleostei</taxon>
        <taxon>Anguilliformes</taxon>
        <taxon>Anguillidae</taxon>
        <taxon>Anguilla</taxon>
    </lineage>
</organism>
<reference evidence="1" key="1">
    <citation type="submission" date="2014-11" db="EMBL/GenBank/DDBJ databases">
        <authorList>
            <person name="Amaro Gonzalez C."/>
        </authorList>
    </citation>
    <scope>NUCLEOTIDE SEQUENCE</scope>
</reference>
<evidence type="ECO:0000313" key="1">
    <source>
        <dbReference type="EMBL" id="JAH21863.1"/>
    </source>
</evidence>
<protein>
    <submittedName>
        <fullName evidence="1">Uncharacterized protein</fullName>
    </submittedName>
</protein>
<proteinExistence type="predicted"/>